<name>A0A7K3WGW0_9ACTN</name>
<dbReference type="Gene3D" id="3.40.50.300">
    <property type="entry name" value="P-loop containing nucleotide triphosphate hydrolases"/>
    <property type="match status" value="1"/>
</dbReference>
<dbReference type="SUPFAM" id="SSF52540">
    <property type="entry name" value="P-loop containing nucleoside triphosphate hydrolases"/>
    <property type="match status" value="1"/>
</dbReference>
<keyword evidence="5" id="KW-1185">Reference proteome</keyword>
<dbReference type="AlphaFoldDB" id="A0A7K3WGW0"/>
<proteinExistence type="predicted"/>
<dbReference type="GO" id="GO:0005886">
    <property type="term" value="C:plasma membrane"/>
    <property type="evidence" value="ECO:0007669"/>
    <property type="project" value="TreeGrafter"/>
</dbReference>
<dbReference type="PANTHER" id="PTHR32309:SF31">
    <property type="entry name" value="CAPSULAR EXOPOLYSACCHARIDE FAMILY"/>
    <property type="match status" value="1"/>
</dbReference>
<dbReference type="CDD" id="cd05387">
    <property type="entry name" value="BY-kinase"/>
    <property type="match status" value="1"/>
</dbReference>
<protein>
    <submittedName>
        <fullName evidence="4">Uncharacterized protein</fullName>
    </submittedName>
</protein>
<feature type="region of interest" description="Disordered" evidence="3">
    <location>
        <begin position="413"/>
        <end position="546"/>
    </location>
</feature>
<comment type="caution">
    <text evidence="4">The sequence shown here is derived from an EMBL/GenBank/DDBJ whole genome shotgun (WGS) entry which is preliminary data.</text>
</comment>
<gene>
    <name evidence="4" type="ORF">G1H19_16695</name>
</gene>
<evidence type="ECO:0000256" key="1">
    <source>
        <dbReference type="ARBA" id="ARBA00022741"/>
    </source>
</evidence>
<organism evidence="4 5">
    <name type="scientific">Goekera deserti</name>
    <dbReference type="NCBI Taxonomy" id="2497753"/>
    <lineage>
        <taxon>Bacteria</taxon>
        <taxon>Bacillati</taxon>
        <taxon>Actinomycetota</taxon>
        <taxon>Actinomycetes</taxon>
        <taxon>Geodermatophilales</taxon>
        <taxon>Geodermatophilaceae</taxon>
        <taxon>Goekera</taxon>
    </lineage>
</organism>
<evidence type="ECO:0000313" key="4">
    <source>
        <dbReference type="EMBL" id="NEL55622.1"/>
    </source>
</evidence>
<keyword evidence="2" id="KW-0067">ATP-binding</keyword>
<reference evidence="4 5" key="1">
    <citation type="submission" date="2020-02" db="EMBL/GenBank/DDBJ databases">
        <title>The whole genome sequence of CPCC 205119.</title>
        <authorList>
            <person name="Jiang Z."/>
        </authorList>
    </citation>
    <scope>NUCLEOTIDE SEQUENCE [LARGE SCALE GENOMIC DNA]</scope>
    <source>
        <strain evidence="4 5">CPCC 205119</strain>
    </source>
</reference>
<evidence type="ECO:0000256" key="2">
    <source>
        <dbReference type="ARBA" id="ARBA00022840"/>
    </source>
</evidence>
<dbReference type="PANTHER" id="PTHR32309">
    <property type="entry name" value="TYROSINE-PROTEIN KINASE"/>
    <property type="match status" value="1"/>
</dbReference>
<evidence type="ECO:0000313" key="5">
    <source>
        <dbReference type="Proteomes" id="UP000470470"/>
    </source>
</evidence>
<dbReference type="EMBL" id="JAAGWK010000024">
    <property type="protein sequence ID" value="NEL55622.1"/>
    <property type="molecule type" value="Genomic_DNA"/>
</dbReference>
<sequence>MVVLVAALLGGLAAALVTVVLGPSYSSRLQFFVSTAGSSSASDALQGEQLAQQRVASYTELLTGAELAARVADRVDWAVTPERVASDIRASTVTGTVLIDVTVSDSSRDVARRVSTAVAVEFPRLVAGLETANSDRAPVVVSLTDEPSTPAPSDVLARNATFGLAVGLLVGAAVVVTRAVFDRTVRGRRQVEESTGGRVAGVLFGDRESGVTGAPEQYRQLAVNLQHLAGGPPPEVVVLSSPVPADGVDAVAIHLAEALVESGRSVAVVDADPGRPGLVERLGMVAGAGLADVLAGDAVLGDVLQFSGSHGFTVLGAGRAQADPGRVVAPTRMAGVLDGLLADVDVVLVAAAPLLPFAVSRALAAEADGVLLVAGYGETTETELAEAVSALDAVGAQLLGTVLTHVPAHGELGSVLAPGPAHRGDSPPVGPSPRPARTRGADPVSTSPPRGRRDGAGGPVPAAGPAAVPTTGRRPGGSSNGVARVVATRAGTSAPGDDVGEPTGDARQIGSGPGAGGPAGRDTSGHDARTPAGWPESWLDEPGTRG</sequence>
<accession>A0A7K3WGW0</accession>
<dbReference type="GO" id="GO:0004713">
    <property type="term" value="F:protein tyrosine kinase activity"/>
    <property type="evidence" value="ECO:0007669"/>
    <property type="project" value="TreeGrafter"/>
</dbReference>
<keyword evidence="1" id="KW-0547">Nucleotide-binding</keyword>
<feature type="compositionally biased region" description="Low complexity" evidence="3">
    <location>
        <begin position="459"/>
        <end position="473"/>
    </location>
</feature>
<dbReference type="InterPro" id="IPR005702">
    <property type="entry name" value="Wzc-like_C"/>
</dbReference>
<dbReference type="InterPro" id="IPR050445">
    <property type="entry name" value="Bact_polysacc_biosynth/exp"/>
</dbReference>
<evidence type="ECO:0000256" key="3">
    <source>
        <dbReference type="SAM" id="MobiDB-lite"/>
    </source>
</evidence>
<dbReference type="InterPro" id="IPR027417">
    <property type="entry name" value="P-loop_NTPase"/>
</dbReference>
<dbReference type="Proteomes" id="UP000470470">
    <property type="component" value="Unassembled WGS sequence"/>
</dbReference>